<feature type="domain" description="Reverse transcriptase" evidence="2">
    <location>
        <begin position="1"/>
        <end position="215"/>
    </location>
</feature>
<keyword evidence="4" id="KW-1185">Reference proteome</keyword>
<accession>A0A8C6APA0</accession>
<dbReference type="EC" id="2.7.7.49" evidence="1"/>
<evidence type="ECO:0000313" key="3">
    <source>
        <dbReference type="Ensembl" id="ENSMMNP00015003998.1"/>
    </source>
</evidence>
<evidence type="ECO:0000313" key="4">
    <source>
        <dbReference type="Proteomes" id="UP000694561"/>
    </source>
</evidence>
<dbReference type="CDD" id="cd01650">
    <property type="entry name" value="RT_nLTR_like"/>
    <property type="match status" value="1"/>
</dbReference>
<dbReference type="GeneTree" id="ENSGT01150000286916"/>
<dbReference type="Pfam" id="PF00078">
    <property type="entry name" value="RVT_1"/>
    <property type="match status" value="1"/>
</dbReference>
<dbReference type="PANTHER" id="PTHR19446">
    <property type="entry name" value="REVERSE TRANSCRIPTASES"/>
    <property type="match status" value="1"/>
</dbReference>
<dbReference type="Proteomes" id="UP000694561">
    <property type="component" value="Unplaced"/>
</dbReference>
<organism evidence="3 4">
    <name type="scientific">Monodon monoceros</name>
    <name type="common">Narwhal</name>
    <name type="synonym">Ceratodon monodon</name>
    <dbReference type="NCBI Taxonomy" id="40151"/>
    <lineage>
        <taxon>Eukaryota</taxon>
        <taxon>Metazoa</taxon>
        <taxon>Chordata</taxon>
        <taxon>Craniata</taxon>
        <taxon>Vertebrata</taxon>
        <taxon>Euteleostomi</taxon>
        <taxon>Mammalia</taxon>
        <taxon>Eutheria</taxon>
        <taxon>Laurasiatheria</taxon>
        <taxon>Artiodactyla</taxon>
        <taxon>Whippomorpha</taxon>
        <taxon>Cetacea</taxon>
        <taxon>Odontoceti</taxon>
        <taxon>Monodontidae</taxon>
        <taxon>Monodon</taxon>
    </lineage>
</organism>
<dbReference type="GO" id="GO:0003964">
    <property type="term" value="F:RNA-directed DNA polymerase activity"/>
    <property type="evidence" value="ECO:0007669"/>
    <property type="project" value="UniProtKB-EC"/>
</dbReference>
<name>A0A8C6APA0_MONMO</name>
<dbReference type="AlphaFoldDB" id="A0A8C6APA0"/>
<dbReference type="PROSITE" id="PS50878">
    <property type="entry name" value="RT_POL"/>
    <property type="match status" value="1"/>
</dbReference>
<reference evidence="3" key="1">
    <citation type="submission" date="2025-08" db="UniProtKB">
        <authorList>
            <consortium name="Ensembl"/>
        </authorList>
    </citation>
    <scope>IDENTIFICATION</scope>
</reference>
<dbReference type="InterPro" id="IPR043502">
    <property type="entry name" value="DNA/RNA_pol_sf"/>
</dbReference>
<dbReference type="SUPFAM" id="SSF56672">
    <property type="entry name" value="DNA/RNA polymerases"/>
    <property type="match status" value="1"/>
</dbReference>
<reference evidence="3" key="2">
    <citation type="submission" date="2025-09" db="UniProtKB">
        <authorList>
            <consortium name="Ensembl"/>
        </authorList>
    </citation>
    <scope>IDENTIFICATION</scope>
</reference>
<protein>
    <recommendedName>
        <fullName evidence="1">RNA-directed DNA polymerase</fullName>
        <ecNumber evidence="1">2.7.7.49</ecNumber>
    </recommendedName>
</protein>
<proteinExistence type="predicted"/>
<dbReference type="InterPro" id="IPR000477">
    <property type="entry name" value="RT_dom"/>
</dbReference>
<sequence>MNIDAKILNKILTNRIQQHIKRIIHYDQVGFIPGMQGLFNIRKSINMIHHTNKLKEKNHMIISIDAEKAFDNIQHPFMIKTLWKVGIEGKFLNIVKAIYDKPTANIVLNGEKLKPFPLRLGTRQRFPLSQLLFSIVLELSLFADDMILYIENPKDATRKLLELINEFGKVAGYKINAHKSLAFLYTNDEKSESEIKKTLPFTTATKRIKYLRINLPKETKDLYAENYKALMKEIKDDTNRWRDIPCSWIGRINIVKMTLLPKAIYRFNAIPIKLPLVFFTELEQNISQFVWKHKRPRIAKAILRTKNRAGGIRLPDFRLYYKATVIKTVWYWHKNRKIDQWNRTESPEINPRTYAHLIFDKGGRNVQCRKDSLFNKWCWENWTGTCKSMRLDHSLTPYTKISSKWIKDLNVRPETIKLLEENIGRTLYDINHSKILSDPPPREMEIKTKTNGT</sequence>
<evidence type="ECO:0000259" key="2">
    <source>
        <dbReference type="PROSITE" id="PS50878"/>
    </source>
</evidence>
<dbReference type="Ensembl" id="ENSMMNT00015004396.1">
    <property type="protein sequence ID" value="ENSMMNP00015003998.1"/>
    <property type="gene ID" value="ENSMMNG00015003038.1"/>
</dbReference>
<evidence type="ECO:0000256" key="1">
    <source>
        <dbReference type="ARBA" id="ARBA00012493"/>
    </source>
</evidence>